<dbReference type="InterPro" id="IPR015424">
    <property type="entry name" value="PyrdxlP-dep_Trfase"/>
</dbReference>
<dbReference type="InterPro" id="IPR009651">
    <property type="entry name" value="Met_g_lyase_put"/>
</dbReference>
<evidence type="ECO:0000313" key="2">
    <source>
        <dbReference type="Proteomes" id="UP000636755"/>
    </source>
</evidence>
<dbReference type="EMBL" id="JACOPS010000001">
    <property type="protein sequence ID" value="MBC5727602.1"/>
    <property type="molecule type" value="Genomic_DNA"/>
</dbReference>
<keyword evidence="2" id="KW-1185">Reference proteome</keyword>
<proteinExistence type="predicted"/>
<organism evidence="1 2">
    <name type="scientific">Ruminococcus intestinalis</name>
    <dbReference type="NCBI Taxonomy" id="2763066"/>
    <lineage>
        <taxon>Bacteria</taxon>
        <taxon>Bacillati</taxon>
        <taxon>Bacillota</taxon>
        <taxon>Clostridia</taxon>
        <taxon>Eubacteriales</taxon>
        <taxon>Oscillospiraceae</taxon>
        <taxon>Ruminococcus</taxon>
    </lineage>
</organism>
<name>A0ABR7HJD9_9FIRM</name>
<dbReference type="Gene3D" id="3.40.640.10">
    <property type="entry name" value="Type I PLP-dependent aspartate aminotransferase-like (Major domain)"/>
    <property type="match status" value="1"/>
</dbReference>
<evidence type="ECO:0000313" key="1">
    <source>
        <dbReference type="EMBL" id="MBC5727602.1"/>
    </source>
</evidence>
<reference evidence="1 2" key="1">
    <citation type="submission" date="2020-08" db="EMBL/GenBank/DDBJ databases">
        <title>Genome public.</title>
        <authorList>
            <person name="Liu C."/>
            <person name="Sun Q."/>
        </authorList>
    </citation>
    <scope>NUCLEOTIDE SEQUENCE [LARGE SCALE GENOMIC DNA]</scope>
    <source>
        <strain evidence="1 2">NSJ-71</strain>
    </source>
</reference>
<dbReference type="Proteomes" id="UP000636755">
    <property type="component" value="Unassembled WGS sequence"/>
</dbReference>
<sequence>MLSFFDIDNRIIEASQKAMELCKSKLDEINDIQEYNQQKMIKAFQEAGVRESHFSGSTGYGYDDFGRDALDRVYAYAFDAEDALVRHNFASGTHTLTVALFGILRPNDTMLSVTGMPYDTIRSAIGLEGNYPGSLKDFGINFEMVDLKADGTVDYEAVEQRIREEKPKMVYIQRSRGYSIRPSLTYREIKKLCEISKKASPKSIIMLDNCYGEFVEKVTPMSVGVDIMAGSLIKNAGGGIAPTGGYIAGKKELVEMCAYRLTTPGTGKEIGATLGNNRELFMGAYHAPFVSCEALKTAVFASALFEILGYDTTPKYSENRGDIIQLIMLGNEEKLCSFCEGIQSGSAVDSFVKPEPSDMPGYESQVIMAAGAFTLGSSIELSADAPLREPYAVWMQGGLNFCSGKLGVMLAADKILKISEEN</sequence>
<dbReference type="InterPro" id="IPR015421">
    <property type="entry name" value="PyrdxlP-dep_Trfase_major"/>
</dbReference>
<dbReference type="PANTHER" id="PTHR46658">
    <property type="entry name" value="CYS OR MET METABOLISM PYRIDOXAL-PHOSPHATE-DEPENDENT ENZYME"/>
    <property type="match status" value="1"/>
</dbReference>
<dbReference type="SUPFAM" id="SSF53383">
    <property type="entry name" value="PLP-dependent transferases"/>
    <property type="match status" value="1"/>
</dbReference>
<comment type="caution">
    <text evidence="1">The sequence shown here is derived from an EMBL/GenBank/DDBJ whole genome shotgun (WGS) entry which is preliminary data.</text>
</comment>
<gene>
    <name evidence="1" type="ORF">H8R91_03450</name>
</gene>
<accession>A0ABR7HJD9</accession>
<protein>
    <submittedName>
        <fullName evidence="1">Methionine gamma-lyase family protein</fullName>
    </submittedName>
</protein>
<dbReference type="Gene3D" id="3.90.1150.60">
    <property type="entry name" value="Methioning gamme-lyase, C-terminal domain"/>
    <property type="match status" value="1"/>
</dbReference>
<dbReference type="PANTHER" id="PTHR46658:SF1">
    <property type="entry name" value="CYS OR MET METABOLISM PYRIDOXAL-PHOSPHATE-DEPENDENT ENZYME"/>
    <property type="match status" value="1"/>
</dbReference>
<dbReference type="Pfam" id="PF06838">
    <property type="entry name" value="Met_gamma_lyase"/>
    <property type="match status" value="1"/>
</dbReference>